<dbReference type="InterPro" id="IPR003593">
    <property type="entry name" value="AAA+_ATPase"/>
</dbReference>
<dbReference type="AlphaFoldDB" id="A0A939B574"/>
<gene>
    <name evidence="5" type="ORF">H6B30_11110</name>
</gene>
<dbReference type="PANTHER" id="PTHR42939:SF1">
    <property type="entry name" value="ABC TRANSPORTER ATP-BINDING PROTEIN ALBC-RELATED"/>
    <property type="match status" value="1"/>
</dbReference>
<dbReference type="GO" id="GO:0005524">
    <property type="term" value="F:ATP binding"/>
    <property type="evidence" value="ECO:0007669"/>
    <property type="project" value="UniProtKB-KW"/>
</dbReference>
<name>A0A939B574_9BACT</name>
<evidence type="ECO:0000259" key="4">
    <source>
        <dbReference type="PROSITE" id="PS50893"/>
    </source>
</evidence>
<dbReference type="Proteomes" id="UP000764045">
    <property type="component" value="Unassembled WGS sequence"/>
</dbReference>
<feature type="domain" description="ABC transporter" evidence="4">
    <location>
        <begin position="2"/>
        <end position="246"/>
    </location>
</feature>
<keyword evidence="1" id="KW-0813">Transport</keyword>
<evidence type="ECO:0000256" key="2">
    <source>
        <dbReference type="ARBA" id="ARBA00022741"/>
    </source>
</evidence>
<dbReference type="PROSITE" id="PS50893">
    <property type="entry name" value="ABC_TRANSPORTER_2"/>
    <property type="match status" value="1"/>
</dbReference>
<evidence type="ECO:0000313" key="5">
    <source>
        <dbReference type="EMBL" id="MBM6662290.1"/>
    </source>
</evidence>
<dbReference type="SUPFAM" id="SSF52540">
    <property type="entry name" value="P-loop containing nucleoside triphosphate hydrolases"/>
    <property type="match status" value="1"/>
</dbReference>
<keyword evidence="6" id="KW-1185">Reference proteome</keyword>
<dbReference type="Pfam" id="PF00005">
    <property type="entry name" value="ABC_tran"/>
    <property type="match status" value="1"/>
</dbReference>
<accession>A0A939B574</accession>
<dbReference type="EMBL" id="JACJJL010000019">
    <property type="protein sequence ID" value="MBM6662290.1"/>
    <property type="molecule type" value="Genomic_DNA"/>
</dbReference>
<evidence type="ECO:0000313" key="6">
    <source>
        <dbReference type="Proteomes" id="UP000764045"/>
    </source>
</evidence>
<dbReference type="SMART" id="SM00382">
    <property type="entry name" value="AAA"/>
    <property type="match status" value="1"/>
</dbReference>
<keyword evidence="3 5" id="KW-0067">ATP-binding</keyword>
<organism evidence="5 6">
    <name type="scientific">Marseilla massiliensis</name>
    <dbReference type="NCBI Taxonomy" id="1841864"/>
    <lineage>
        <taxon>Bacteria</taxon>
        <taxon>Pseudomonadati</taxon>
        <taxon>Bacteroidota</taxon>
        <taxon>Bacteroidia</taxon>
        <taxon>Bacteroidales</taxon>
        <taxon>Prevotellaceae</taxon>
        <taxon>Marseilla</taxon>
    </lineage>
</organism>
<dbReference type="PANTHER" id="PTHR42939">
    <property type="entry name" value="ABC TRANSPORTER ATP-BINDING PROTEIN ALBC-RELATED"/>
    <property type="match status" value="1"/>
</dbReference>
<sequence>MISIANLKKSYGRTTACDIESLDIADGEIVGIVGNNGAGKTTLFRLMLDLAKPDTGHVTTTPPPHHPTACAAQGPVDVAGSEEWKLFTGAYLNESFLIDYLTPDEYFAFLAKISGLGTDEMKRNLERFEAFDAGEVLGQHKLIRDLSAGNRQKAGIMAAFATSPSVAILDEPFNYLDPQSQNRLKRVVEEYNREKGATILISSHNLAHTINISTRIILLEHGRVISDIPNNGDSAAREIENYFSAD</sequence>
<evidence type="ECO:0000256" key="1">
    <source>
        <dbReference type="ARBA" id="ARBA00022448"/>
    </source>
</evidence>
<evidence type="ECO:0000256" key="3">
    <source>
        <dbReference type="ARBA" id="ARBA00022840"/>
    </source>
</evidence>
<dbReference type="InterPro" id="IPR051782">
    <property type="entry name" value="ABC_Transporter_VariousFunc"/>
</dbReference>
<dbReference type="Gene3D" id="3.40.50.300">
    <property type="entry name" value="P-loop containing nucleotide triphosphate hydrolases"/>
    <property type="match status" value="1"/>
</dbReference>
<dbReference type="InterPro" id="IPR027417">
    <property type="entry name" value="P-loop_NTPase"/>
</dbReference>
<dbReference type="InterPro" id="IPR003439">
    <property type="entry name" value="ABC_transporter-like_ATP-bd"/>
</dbReference>
<keyword evidence="2" id="KW-0547">Nucleotide-binding</keyword>
<dbReference type="GO" id="GO:0016887">
    <property type="term" value="F:ATP hydrolysis activity"/>
    <property type="evidence" value="ECO:0007669"/>
    <property type="project" value="InterPro"/>
</dbReference>
<protein>
    <submittedName>
        <fullName evidence="5">ABC transporter ATP-binding protein</fullName>
    </submittedName>
</protein>
<dbReference type="CDD" id="cd03230">
    <property type="entry name" value="ABC_DR_subfamily_A"/>
    <property type="match status" value="1"/>
</dbReference>
<proteinExistence type="predicted"/>
<comment type="caution">
    <text evidence="5">The sequence shown here is derived from an EMBL/GenBank/DDBJ whole genome shotgun (WGS) entry which is preliminary data.</text>
</comment>
<dbReference type="RefSeq" id="WP_205110597.1">
    <property type="nucleotide sequence ID" value="NZ_JACJJL010000019.1"/>
</dbReference>
<reference evidence="5 6" key="1">
    <citation type="journal article" date="2021" name="Sci. Rep.">
        <title>The distribution of antibiotic resistance genes in chicken gut microbiota commensals.</title>
        <authorList>
            <person name="Juricova H."/>
            <person name="Matiasovicova J."/>
            <person name="Kubasova T."/>
            <person name="Cejkova D."/>
            <person name="Rychlik I."/>
        </authorList>
    </citation>
    <scope>NUCLEOTIDE SEQUENCE [LARGE SCALE GENOMIC DNA]</scope>
    <source>
        <strain evidence="5 6">An819</strain>
    </source>
</reference>